<keyword evidence="8" id="KW-1185">Reference proteome</keyword>
<keyword evidence="4" id="KW-0443">Lipid metabolism</keyword>
<dbReference type="EMBL" id="FNHI01000016">
    <property type="protein sequence ID" value="SDM97784.1"/>
    <property type="molecule type" value="Genomic_DNA"/>
</dbReference>
<dbReference type="PANTHER" id="PTHR43272:SF32">
    <property type="entry name" value="AMP-DEPENDENT SYNTHETASE_LIGASE DOMAIN-CONTAINING PROTEIN"/>
    <property type="match status" value="1"/>
</dbReference>
<protein>
    <recommendedName>
        <fullName evidence="5">Acyl-CoA synthetase</fullName>
    </recommendedName>
</protein>
<dbReference type="InterPro" id="IPR000873">
    <property type="entry name" value="AMP-dep_synth/lig_dom"/>
</dbReference>
<proteinExistence type="inferred from homology"/>
<comment type="similarity">
    <text evidence="1">Belongs to the ATP-dependent AMP-binding enzyme family.</text>
</comment>
<dbReference type="SUPFAM" id="SSF56801">
    <property type="entry name" value="Acetyl-CoA synthetase-like"/>
    <property type="match status" value="1"/>
</dbReference>
<evidence type="ECO:0000256" key="4">
    <source>
        <dbReference type="ARBA" id="ARBA00023098"/>
    </source>
</evidence>
<evidence type="ECO:0000256" key="5">
    <source>
        <dbReference type="ARBA" id="ARBA00032875"/>
    </source>
</evidence>
<keyword evidence="3" id="KW-0276">Fatty acid metabolism</keyword>
<evidence type="ECO:0000256" key="1">
    <source>
        <dbReference type="ARBA" id="ARBA00006432"/>
    </source>
</evidence>
<sequence>MLTHGNLHAEAANTVELLHPLFKEITGQTASTLLFLPLAHILGRTIQLACLLARIELGHCPGIRPDELRPELRSFRPAFVVGVPYLFEKIHDTGRATAERIGRGASFERADRIAVRFGETYLGKFLGRGKGPGPGLYLAWVLYDLLVYRRVRKELGGRLRYAISGGSPLDRRLNLFFYAAGIIVYEGYGLTETTAAATIIPPLGPRPGTVGLPVPGTAIRIADDGEVLVKGGIVFGSYWNDPAATAEVLDGGWFATGDLGSLDDEGYLTITGRKKDILVTSGGKNVSPAVLEDRLRSRPPVGQCVVVGDGRPFVAALVTLDPEAVPHWLAVRRRPADTPLTELCDDPEMIADVGEAVDYANQAVSRAESIREFRLVAGEFTEEHGLLTPSLKVRRHAAAEAYEAEIEALYR</sequence>
<feature type="domain" description="AMP-dependent synthetase/ligase" evidence="6">
    <location>
        <begin position="1"/>
        <end position="239"/>
    </location>
</feature>
<keyword evidence="2" id="KW-0436">Ligase</keyword>
<dbReference type="Proteomes" id="UP000199063">
    <property type="component" value="Unassembled WGS sequence"/>
</dbReference>
<dbReference type="AlphaFoldDB" id="A0A1G9XLY3"/>
<name>A0A1G9XLY3_9ACTN</name>
<dbReference type="PANTHER" id="PTHR43272">
    <property type="entry name" value="LONG-CHAIN-FATTY-ACID--COA LIGASE"/>
    <property type="match status" value="1"/>
</dbReference>
<dbReference type="GO" id="GO:0004467">
    <property type="term" value="F:long-chain fatty acid-CoA ligase activity"/>
    <property type="evidence" value="ECO:0007669"/>
    <property type="project" value="TreeGrafter"/>
</dbReference>
<evidence type="ECO:0000313" key="7">
    <source>
        <dbReference type="EMBL" id="SDM97784.1"/>
    </source>
</evidence>
<evidence type="ECO:0000256" key="3">
    <source>
        <dbReference type="ARBA" id="ARBA00022832"/>
    </source>
</evidence>
<dbReference type="GO" id="GO:0016020">
    <property type="term" value="C:membrane"/>
    <property type="evidence" value="ECO:0007669"/>
    <property type="project" value="TreeGrafter"/>
</dbReference>
<organism evidence="7 8">
    <name type="scientific">Streptomyces wuyuanensis</name>
    <dbReference type="NCBI Taxonomy" id="1196353"/>
    <lineage>
        <taxon>Bacteria</taxon>
        <taxon>Bacillati</taxon>
        <taxon>Actinomycetota</taxon>
        <taxon>Actinomycetes</taxon>
        <taxon>Kitasatosporales</taxon>
        <taxon>Streptomycetaceae</taxon>
        <taxon>Streptomyces</taxon>
    </lineage>
</organism>
<evidence type="ECO:0000256" key="2">
    <source>
        <dbReference type="ARBA" id="ARBA00022598"/>
    </source>
</evidence>
<dbReference type="Pfam" id="PF00501">
    <property type="entry name" value="AMP-binding"/>
    <property type="match status" value="1"/>
</dbReference>
<gene>
    <name evidence="7" type="ORF">SAMN05444921_11697</name>
</gene>
<evidence type="ECO:0000259" key="6">
    <source>
        <dbReference type="Pfam" id="PF00501"/>
    </source>
</evidence>
<evidence type="ECO:0000313" key="8">
    <source>
        <dbReference type="Proteomes" id="UP000199063"/>
    </source>
</evidence>
<dbReference type="Pfam" id="PF23562">
    <property type="entry name" value="AMP-binding_C_3"/>
    <property type="match status" value="1"/>
</dbReference>
<dbReference type="CDD" id="cd05907">
    <property type="entry name" value="VL_LC_FACS_like"/>
    <property type="match status" value="1"/>
</dbReference>
<dbReference type="InterPro" id="IPR042099">
    <property type="entry name" value="ANL_N_sf"/>
</dbReference>
<dbReference type="Gene3D" id="3.40.50.12780">
    <property type="entry name" value="N-terminal domain of ligase-like"/>
    <property type="match status" value="1"/>
</dbReference>
<reference evidence="8" key="1">
    <citation type="submission" date="2016-10" db="EMBL/GenBank/DDBJ databases">
        <authorList>
            <person name="Varghese N."/>
            <person name="Submissions S."/>
        </authorList>
    </citation>
    <scope>NUCLEOTIDE SEQUENCE [LARGE SCALE GENOMIC DNA]</scope>
    <source>
        <strain evidence="8">CGMCC 4.7042</strain>
    </source>
</reference>
<accession>A0A1G9XLY3</accession>
<dbReference type="STRING" id="1196353.SAMN05444921_11697"/>